<dbReference type="InterPro" id="IPR027417">
    <property type="entry name" value="P-loop_NTPase"/>
</dbReference>
<dbReference type="InterPro" id="IPR011990">
    <property type="entry name" value="TPR-like_helical_dom_sf"/>
</dbReference>
<dbReference type="EMBL" id="LT607413">
    <property type="protein sequence ID" value="SCE67056.1"/>
    <property type="molecule type" value="Genomic_DNA"/>
</dbReference>
<dbReference type="PANTHER" id="PTHR19959:SF119">
    <property type="entry name" value="FUNGAL LIPASE-LIKE DOMAIN-CONTAINING PROTEIN"/>
    <property type="match status" value="1"/>
</dbReference>
<evidence type="ECO:0000313" key="1">
    <source>
        <dbReference type="EMBL" id="SCE67056.1"/>
    </source>
</evidence>
<dbReference type="Gene3D" id="1.25.40.10">
    <property type="entry name" value="Tetratricopeptide repeat domain"/>
    <property type="match status" value="3"/>
</dbReference>
<reference evidence="2" key="1">
    <citation type="submission" date="2016-06" db="EMBL/GenBank/DDBJ databases">
        <authorList>
            <person name="Varghese N."/>
            <person name="Submissions Spin"/>
        </authorList>
    </citation>
    <scope>NUCLEOTIDE SEQUENCE [LARGE SCALE GENOMIC DNA]</scope>
    <source>
        <strain evidence="2">DSM 43816</strain>
    </source>
</reference>
<dbReference type="SMART" id="SM00028">
    <property type="entry name" value="TPR"/>
    <property type="match status" value="8"/>
</dbReference>
<dbReference type="RefSeq" id="WP_269148464.1">
    <property type="nucleotide sequence ID" value="NZ_LT607413.1"/>
</dbReference>
<dbReference type="Proteomes" id="UP000198253">
    <property type="component" value="Chromosome I"/>
</dbReference>
<sequence>MSWRSPARDAQTVTASMVFGPVIQIRDVAGNVTVVADRPPYQIGDFTPGAVPLPVGTARRQPSRLLLARHQVVPFTGRDAELDALNTWMGGAEPVSVRLVHAAGGQGKTRLARHVAAQAHAAGWLTWRVLHTPEQQSAGSRWEAPGGGGALVVVDYADRWPASDLNRLVTDLHAVSLRTGLVLRVLLLARSAGFWWAALRDRLDSEHAITAEGHLLPPLDEHTDRAMLFDQARERFGTALDVPDTAGITVPDLAGDGFRQILAVHMAALVAVDAHHHGQTPPAQPHALSAYLLNRERAHWHHLHARTEDRRPTSPEVMGRAVYLATLAGPVTRDDATTILTRTRVTEPGVATIIDDHRFCYPPDDPGTVLHGLRPDRLGEDLIALSTPGHPHTGADDWQPDDWAATAAATLLTGEPATWAPGAVTVLVETAHRWPHIADTVLYPLIRQHPELALAAGGATITRLAELPHADITALEAVDALLPAGRHVDLDTAAAAISTALTHHRLGVATDPAEQARLLGNHSARLANAGRSDEALTPAEESADMWRRLAEEKPAAYLSHLALSLSNLGVFLSRVGRRDEAVAVAEEAVGIRRRLVEADPAAYLPGLAASLGNLGIFLSGVGRRDEALLVAEEAAGVYRRLVEADPAAYLPDFAASLDNLGIFLSGVGRRDEALLVAEEAAGVYRRLVEADPAAYLPDFAASLDNLGNLLSGLGRRDQAVAVAEETIGIRRRLVGANPAAYLPELALSLSNFGAFLSRVGRRDEALFAGEEAAGVYRRLVGANPAAHLPDLARALTNLGPLLSGVGRRDEALLVAEEAAGVYRRLVEANPVAYLPGLAGSLINLGASLSGLGRYDEAAAATEEAAGISRRLVQANPVAYLPDLALSLNNLGMLLSGLGRRHEALAAAEEAAGVYRRLAEVNPAAHLPALAKSLRAHSQMCVDVEANLPQALETIAESIEIYRFLAAQLPQLFKIELIRAYRTLADLLEGLGRRDEADSVRRQLNEAVGGTQK</sequence>
<accession>A0A1C4U5Y6</accession>
<dbReference type="SUPFAM" id="SSF48452">
    <property type="entry name" value="TPR-like"/>
    <property type="match status" value="4"/>
</dbReference>
<gene>
    <name evidence="1" type="ORF">GA0070618_0040</name>
</gene>
<dbReference type="InterPro" id="IPR019734">
    <property type="entry name" value="TPR_rpt"/>
</dbReference>
<organism evidence="1 2">
    <name type="scientific">Micromonospora echinospora</name>
    <name type="common">Micromonospora purpurea</name>
    <dbReference type="NCBI Taxonomy" id="1877"/>
    <lineage>
        <taxon>Bacteria</taxon>
        <taxon>Bacillati</taxon>
        <taxon>Actinomycetota</taxon>
        <taxon>Actinomycetes</taxon>
        <taxon>Micromonosporales</taxon>
        <taxon>Micromonosporaceae</taxon>
        <taxon>Micromonospora</taxon>
    </lineage>
</organism>
<dbReference type="Pfam" id="PF13374">
    <property type="entry name" value="TPR_10"/>
    <property type="match status" value="8"/>
</dbReference>
<protein>
    <submittedName>
        <fullName evidence="1">Tetratricopeptide repeat-containing protein</fullName>
    </submittedName>
</protein>
<evidence type="ECO:0000313" key="2">
    <source>
        <dbReference type="Proteomes" id="UP000198253"/>
    </source>
</evidence>
<dbReference type="PANTHER" id="PTHR19959">
    <property type="entry name" value="KINESIN LIGHT CHAIN"/>
    <property type="match status" value="1"/>
</dbReference>
<name>A0A1C4U5Y6_MICEC</name>
<dbReference type="Gene3D" id="3.40.50.300">
    <property type="entry name" value="P-loop containing nucleotide triphosphate hydrolases"/>
    <property type="match status" value="1"/>
</dbReference>
<keyword evidence="2" id="KW-1185">Reference proteome</keyword>
<dbReference type="AlphaFoldDB" id="A0A1C4U5Y6"/>
<proteinExistence type="predicted"/>
<dbReference type="InParanoid" id="A0A1C4U5Y6"/>